<feature type="chain" id="PRO_5028868933" evidence="1">
    <location>
        <begin position="17"/>
        <end position="195"/>
    </location>
</feature>
<dbReference type="Proteomes" id="UP000515292">
    <property type="component" value="Chromosome"/>
</dbReference>
<evidence type="ECO:0000313" key="3">
    <source>
        <dbReference type="EMBL" id="QMW22336.1"/>
    </source>
</evidence>
<dbReference type="CDD" id="cd06587">
    <property type="entry name" value="VOC"/>
    <property type="match status" value="1"/>
</dbReference>
<proteinExistence type="predicted"/>
<reference evidence="3 4" key="1">
    <citation type="submission" date="2020-07" db="EMBL/GenBank/DDBJ databases">
        <title>Complete genome sequence for Sandaracinobacter sp. M6.</title>
        <authorList>
            <person name="Tang Y."/>
            <person name="Liu Q."/>
            <person name="Guo Z."/>
            <person name="Lei P."/>
            <person name="Huang B."/>
        </authorList>
    </citation>
    <scope>NUCLEOTIDE SEQUENCE [LARGE SCALE GENOMIC DNA]</scope>
    <source>
        <strain evidence="3 4">M6</strain>
    </source>
</reference>
<evidence type="ECO:0000259" key="2">
    <source>
        <dbReference type="Pfam" id="PF00903"/>
    </source>
</evidence>
<accession>A0A7G5IG44</accession>
<dbReference type="Pfam" id="PF00903">
    <property type="entry name" value="Glyoxalase"/>
    <property type="match status" value="1"/>
</dbReference>
<evidence type="ECO:0000313" key="4">
    <source>
        <dbReference type="Proteomes" id="UP000515292"/>
    </source>
</evidence>
<dbReference type="Gene3D" id="3.10.180.10">
    <property type="entry name" value="2,3-Dihydroxybiphenyl 1,2-Dioxygenase, domain 1"/>
    <property type="match status" value="1"/>
</dbReference>
<feature type="domain" description="Glyoxalase/fosfomycin resistance/dioxygenase" evidence="2">
    <location>
        <begin position="45"/>
        <end position="189"/>
    </location>
</feature>
<sequence>MRALLMAALLAGGAQAAEPAKTATGVKAAGVEAPKERIPTDVRRLTILVRDIDNSLKLYRDVFGLQVNYDAKISVSGVALPAGVPGNKTRLVLLNGNDPFIGWIGLMQYTDPPLPGSDQPYPRRLGPGGHVLILNVDDAKKRCAMAATVPGVSFTGEARLQVYEGRNGAPPIRVMGCNIFDPDGTAIEINQILRD</sequence>
<protein>
    <submittedName>
        <fullName evidence="3">VOC family protein</fullName>
    </submittedName>
</protein>
<gene>
    <name evidence="3" type="ORF">H3309_13390</name>
</gene>
<dbReference type="InterPro" id="IPR029068">
    <property type="entry name" value="Glyas_Bleomycin-R_OHBP_Dase"/>
</dbReference>
<keyword evidence="1" id="KW-0732">Signal</keyword>
<organism evidence="3 4">
    <name type="scientific">Sandaracinobacteroides saxicola</name>
    <dbReference type="NCBI Taxonomy" id="2759707"/>
    <lineage>
        <taxon>Bacteria</taxon>
        <taxon>Pseudomonadati</taxon>
        <taxon>Pseudomonadota</taxon>
        <taxon>Alphaproteobacteria</taxon>
        <taxon>Sphingomonadales</taxon>
        <taxon>Sphingosinicellaceae</taxon>
        <taxon>Sandaracinobacteroides</taxon>
    </lineage>
</organism>
<evidence type="ECO:0000256" key="1">
    <source>
        <dbReference type="SAM" id="SignalP"/>
    </source>
</evidence>
<dbReference type="RefSeq" id="WP_182295181.1">
    <property type="nucleotide sequence ID" value="NZ_CP059851.1"/>
</dbReference>
<dbReference type="SUPFAM" id="SSF54593">
    <property type="entry name" value="Glyoxalase/Bleomycin resistance protein/Dihydroxybiphenyl dioxygenase"/>
    <property type="match status" value="1"/>
</dbReference>
<dbReference type="EMBL" id="CP059851">
    <property type="protein sequence ID" value="QMW22336.1"/>
    <property type="molecule type" value="Genomic_DNA"/>
</dbReference>
<keyword evidence="4" id="KW-1185">Reference proteome</keyword>
<feature type="signal peptide" evidence="1">
    <location>
        <begin position="1"/>
        <end position="16"/>
    </location>
</feature>
<name>A0A7G5IG44_9SPHN</name>
<dbReference type="InterPro" id="IPR004360">
    <property type="entry name" value="Glyas_Fos-R_dOase_dom"/>
</dbReference>
<dbReference type="KEGG" id="sand:H3309_13390"/>
<dbReference type="AlphaFoldDB" id="A0A7G5IG44"/>